<sequence length="134" mass="15460">MSKFSNRLKNIRLKRNISRKALAQKVDLSYSTIAKYENGEREPDISTLNKLALSLEVSVDYLAGKSNNENSDDSNPISEVNCLLKEFGIEYSGFHDIDRWKALGPEELKELENYFKYITDMAMRKKEENDDDSI</sequence>
<dbReference type="SMART" id="SM00530">
    <property type="entry name" value="HTH_XRE"/>
    <property type="match status" value="1"/>
</dbReference>
<evidence type="ECO:0000313" key="3">
    <source>
        <dbReference type="EMBL" id="MRI65939.1"/>
    </source>
</evidence>
<reference evidence="3 4" key="1">
    <citation type="submission" date="2019-10" db="EMBL/GenBank/DDBJ databases">
        <title>Gracilibacillus salitolerans sp. nov., a moderate halophile isolated from a saline soil in northwest China.</title>
        <authorList>
            <person name="Gan L."/>
        </authorList>
    </citation>
    <scope>NUCLEOTIDE SEQUENCE [LARGE SCALE GENOMIC DNA]</scope>
    <source>
        <strain evidence="3 4">TP2-8</strain>
    </source>
</reference>
<evidence type="ECO:0000256" key="1">
    <source>
        <dbReference type="ARBA" id="ARBA00023125"/>
    </source>
</evidence>
<keyword evidence="4" id="KW-1185">Reference proteome</keyword>
<dbReference type="Proteomes" id="UP000435187">
    <property type="component" value="Unassembled WGS sequence"/>
</dbReference>
<dbReference type="Gene3D" id="1.10.260.40">
    <property type="entry name" value="lambda repressor-like DNA-binding domains"/>
    <property type="match status" value="1"/>
</dbReference>
<evidence type="ECO:0000259" key="2">
    <source>
        <dbReference type="PROSITE" id="PS50943"/>
    </source>
</evidence>
<organism evidence="3 4">
    <name type="scientific">Gracilibacillus thailandensis</name>
    <dbReference type="NCBI Taxonomy" id="563735"/>
    <lineage>
        <taxon>Bacteria</taxon>
        <taxon>Bacillati</taxon>
        <taxon>Bacillota</taxon>
        <taxon>Bacilli</taxon>
        <taxon>Bacillales</taxon>
        <taxon>Bacillaceae</taxon>
        <taxon>Gracilibacillus</taxon>
    </lineage>
</organism>
<dbReference type="RefSeq" id="WP_153834707.1">
    <property type="nucleotide sequence ID" value="NZ_JBHUMW010000018.1"/>
</dbReference>
<gene>
    <name evidence="3" type="ORF">GH885_06210</name>
</gene>
<dbReference type="GO" id="GO:0003677">
    <property type="term" value="F:DNA binding"/>
    <property type="evidence" value="ECO:0007669"/>
    <property type="project" value="UniProtKB-KW"/>
</dbReference>
<dbReference type="SUPFAM" id="SSF47413">
    <property type="entry name" value="lambda repressor-like DNA-binding domains"/>
    <property type="match status" value="1"/>
</dbReference>
<dbReference type="InterPro" id="IPR010982">
    <property type="entry name" value="Lambda_DNA-bd_dom_sf"/>
</dbReference>
<dbReference type="PANTHER" id="PTHR46558">
    <property type="entry name" value="TRACRIPTIONAL REGULATORY PROTEIN-RELATED-RELATED"/>
    <property type="match status" value="1"/>
</dbReference>
<name>A0A6N7R0X5_9BACI</name>
<dbReference type="PANTHER" id="PTHR46558:SF11">
    <property type="entry name" value="HTH-TYPE TRANSCRIPTIONAL REGULATOR XRE"/>
    <property type="match status" value="1"/>
</dbReference>
<dbReference type="Pfam" id="PF01381">
    <property type="entry name" value="HTH_3"/>
    <property type="match status" value="1"/>
</dbReference>
<accession>A0A6N7R0X5</accession>
<dbReference type="InterPro" id="IPR001387">
    <property type="entry name" value="Cro/C1-type_HTH"/>
</dbReference>
<dbReference type="CDD" id="cd00093">
    <property type="entry name" value="HTH_XRE"/>
    <property type="match status" value="1"/>
</dbReference>
<dbReference type="EMBL" id="WJEE01000009">
    <property type="protein sequence ID" value="MRI65939.1"/>
    <property type="molecule type" value="Genomic_DNA"/>
</dbReference>
<comment type="caution">
    <text evidence="3">The sequence shown here is derived from an EMBL/GenBank/DDBJ whole genome shotgun (WGS) entry which is preliminary data.</text>
</comment>
<protein>
    <submittedName>
        <fullName evidence="3">Helix-turn-helix domain-containing protein</fullName>
    </submittedName>
</protein>
<dbReference type="PROSITE" id="PS50943">
    <property type="entry name" value="HTH_CROC1"/>
    <property type="match status" value="1"/>
</dbReference>
<feature type="domain" description="HTH cro/C1-type" evidence="2">
    <location>
        <begin position="8"/>
        <end position="62"/>
    </location>
</feature>
<keyword evidence="1" id="KW-0238">DNA-binding</keyword>
<evidence type="ECO:0000313" key="4">
    <source>
        <dbReference type="Proteomes" id="UP000435187"/>
    </source>
</evidence>
<dbReference type="AlphaFoldDB" id="A0A6N7R0X5"/>
<proteinExistence type="predicted"/>